<dbReference type="AlphaFoldDB" id="A0AAW6KQL3"/>
<evidence type="ECO:0000256" key="1">
    <source>
        <dbReference type="ARBA" id="ARBA00001916"/>
    </source>
</evidence>
<dbReference type="GO" id="GO:0004418">
    <property type="term" value="F:hydroxymethylbilane synthase activity"/>
    <property type="evidence" value="ECO:0007669"/>
    <property type="project" value="UniProtKB-EC"/>
</dbReference>
<dbReference type="FunFam" id="3.40.190.10:FF:000005">
    <property type="entry name" value="Porphobilinogen deaminase"/>
    <property type="match status" value="1"/>
</dbReference>
<evidence type="ECO:0000256" key="8">
    <source>
        <dbReference type="ARBA" id="ARBA00048169"/>
    </source>
</evidence>
<dbReference type="GO" id="GO:0006783">
    <property type="term" value="P:heme biosynthetic process"/>
    <property type="evidence" value="ECO:0007669"/>
    <property type="project" value="TreeGrafter"/>
</dbReference>
<evidence type="ECO:0000256" key="7">
    <source>
        <dbReference type="ARBA" id="ARBA00023244"/>
    </source>
</evidence>
<accession>A0AAW6KQL3</accession>
<comment type="caution">
    <text evidence="10">The sequence shown here is derived from an EMBL/GenBank/DDBJ whole genome shotgun (WGS) entry which is preliminary data.</text>
</comment>
<dbReference type="EMBL" id="JARAFO010000729">
    <property type="protein sequence ID" value="MDE1455731.1"/>
    <property type="molecule type" value="Genomic_DNA"/>
</dbReference>
<dbReference type="Gene3D" id="3.40.190.10">
    <property type="entry name" value="Periplasmic binding protein-like II"/>
    <property type="match status" value="1"/>
</dbReference>
<evidence type="ECO:0000313" key="10">
    <source>
        <dbReference type="EMBL" id="MDE1455731.1"/>
    </source>
</evidence>
<keyword evidence="7" id="KW-0627">Porphyrin biosynthesis</keyword>
<evidence type="ECO:0000259" key="9">
    <source>
        <dbReference type="Pfam" id="PF01379"/>
    </source>
</evidence>
<evidence type="ECO:0000313" key="11">
    <source>
        <dbReference type="Proteomes" id="UP001216709"/>
    </source>
</evidence>
<dbReference type="PRINTS" id="PR00151">
    <property type="entry name" value="PORPHBDMNASE"/>
</dbReference>
<dbReference type="InterPro" id="IPR022417">
    <property type="entry name" value="Porphobilin_deaminase_N"/>
</dbReference>
<evidence type="ECO:0000256" key="4">
    <source>
        <dbReference type="ARBA" id="ARBA00011245"/>
    </source>
</evidence>
<evidence type="ECO:0000256" key="3">
    <source>
        <dbReference type="ARBA" id="ARBA00005638"/>
    </source>
</evidence>
<keyword evidence="6" id="KW-0808">Transferase</keyword>
<protein>
    <recommendedName>
        <fullName evidence="5">hydroxymethylbilane synthase</fullName>
        <ecNumber evidence="5">2.5.1.61</ecNumber>
    </recommendedName>
</protein>
<comment type="subunit">
    <text evidence="4">Monomer.</text>
</comment>
<dbReference type="InterPro" id="IPR000860">
    <property type="entry name" value="HemC"/>
</dbReference>
<sequence>PKREDARDVLISKSRQKLADLKQGAVIGTSSLRRSAQLLQMRPDLEIKWIRGNIDTRLKKLETEDYDAIILAAAGLSRMGWKDDVVTEFLDPESCLPAVGQGALA</sequence>
<evidence type="ECO:0000256" key="6">
    <source>
        <dbReference type="ARBA" id="ARBA00022679"/>
    </source>
</evidence>
<feature type="non-terminal residue" evidence="10">
    <location>
        <position position="105"/>
    </location>
</feature>
<dbReference type="EC" id="2.5.1.61" evidence="5"/>
<feature type="non-terminal residue" evidence="10">
    <location>
        <position position="1"/>
    </location>
</feature>
<gene>
    <name evidence="10" type="ORF">PVN32_26935</name>
</gene>
<comment type="catalytic activity">
    <reaction evidence="8">
        <text>4 porphobilinogen + H2O = hydroxymethylbilane + 4 NH4(+)</text>
        <dbReference type="Rhea" id="RHEA:13185"/>
        <dbReference type="ChEBI" id="CHEBI:15377"/>
        <dbReference type="ChEBI" id="CHEBI:28938"/>
        <dbReference type="ChEBI" id="CHEBI:57845"/>
        <dbReference type="ChEBI" id="CHEBI:58126"/>
        <dbReference type="EC" id="2.5.1.61"/>
    </reaction>
</comment>
<comment type="similarity">
    <text evidence="3">Belongs to the HMBS family.</text>
</comment>
<organism evidence="10 11">
    <name type="scientific">Bacillus paralicheniformis</name>
    <dbReference type="NCBI Taxonomy" id="1648923"/>
    <lineage>
        <taxon>Bacteria</taxon>
        <taxon>Bacillati</taxon>
        <taxon>Bacillota</taxon>
        <taxon>Bacilli</taxon>
        <taxon>Bacillales</taxon>
        <taxon>Bacillaceae</taxon>
        <taxon>Bacillus</taxon>
    </lineage>
</organism>
<proteinExistence type="inferred from homology"/>
<dbReference type="PANTHER" id="PTHR11557">
    <property type="entry name" value="PORPHOBILINOGEN DEAMINASE"/>
    <property type="match status" value="1"/>
</dbReference>
<dbReference type="SUPFAM" id="SSF53850">
    <property type="entry name" value="Periplasmic binding protein-like II"/>
    <property type="match status" value="1"/>
</dbReference>
<dbReference type="PANTHER" id="PTHR11557:SF0">
    <property type="entry name" value="PORPHOBILINOGEN DEAMINASE"/>
    <property type="match status" value="1"/>
</dbReference>
<dbReference type="Proteomes" id="UP001216709">
    <property type="component" value="Unassembled WGS sequence"/>
</dbReference>
<dbReference type="Pfam" id="PF01379">
    <property type="entry name" value="Porphobil_deam"/>
    <property type="match status" value="1"/>
</dbReference>
<name>A0AAW6KQL3_9BACI</name>
<comment type="cofactor">
    <cofactor evidence="1">
        <name>dipyrromethane</name>
        <dbReference type="ChEBI" id="CHEBI:60342"/>
    </cofactor>
</comment>
<dbReference type="GO" id="GO:0005737">
    <property type="term" value="C:cytoplasm"/>
    <property type="evidence" value="ECO:0007669"/>
    <property type="project" value="TreeGrafter"/>
</dbReference>
<comment type="function">
    <text evidence="2">Tetrapolymerization of the monopyrrole PBG into the hydroxymethylbilane pre-uroporphyrinogen in several discrete steps.</text>
</comment>
<evidence type="ECO:0000256" key="5">
    <source>
        <dbReference type="ARBA" id="ARBA00012655"/>
    </source>
</evidence>
<reference evidence="10" key="1">
    <citation type="submission" date="2022-12" db="EMBL/GenBank/DDBJ databases">
        <title>Draft Genome Sequences of Bacillus licheniformis and Bacillus paralicheniformis strains isolated from Irish skim milk powders.</title>
        <authorList>
            <person name="Lourenco A."/>
            <person name="Li F."/>
            <person name="Geraldine D."/>
            <person name="Tobin J.T."/>
            <person name="Butler F."/>
            <person name="Jordan K."/>
            <person name="Obrien T."/>
        </authorList>
    </citation>
    <scope>NUCLEOTIDE SEQUENCE</scope>
    <source>
        <strain evidence="10">3370</strain>
    </source>
</reference>
<feature type="domain" description="Porphobilinogen deaminase N-terminal" evidence="9">
    <location>
        <begin position="1"/>
        <end position="105"/>
    </location>
</feature>
<evidence type="ECO:0000256" key="2">
    <source>
        <dbReference type="ARBA" id="ARBA00002869"/>
    </source>
</evidence>